<dbReference type="GO" id="GO:0016020">
    <property type="term" value="C:membrane"/>
    <property type="evidence" value="ECO:0007669"/>
    <property type="project" value="UniProtKB-SubCell"/>
</dbReference>
<evidence type="ECO:0000256" key="4">
    <source>
        <dbReference type="ARBA" id="ARBA00023136"/>
    </source>
</evidence>
<dbReference type="EMBL" id="BBLT01000002">
    <property type="protein sequence ID" value="GAL84320.1"/>
    <property type="molecule type" value="Genomic_DNA"/>
</dbReference>
<dbReference type="InterPro" id="IPR014743">
    <property type="entry name" value="Cl-channel_core"/>
</dbReference>
<keyword evidence="2 5" id="KW-0812">Transmembrane</keyword>
<evidence type="ECO:0000313" key="7">
    <source>
        <dbReference type="Proteomes" id="UP000030185"/>
    </source>
</evidence>
<comment type="caution">
    <text evidence="6">The sequence shown here is derived from an EMBL/GenBank/DDBJ whole genome shotgun (WGS) entry which is preliminary data.</text>
</comment>
<dbReference type="AlphaFoldDB" id="A0A098LBN3"/>
<dbReference type="Proteomes" id="UP000030185">
    <property type="component" value="Unassembled WGS sequence"/>
</dbReference>
<dbReference type="Pfam" id="PF00654">
    <property type="entry name" value="Voltage_CLC"/>
    <property type="match status" value="1"/>
</dbReference>
<sequence length="418" mass="44851">MNFSTKELFAVTNYTLKWILIASVIGIFSGSASALFLLSLDAATIWRENHLWIIALLPFGGLLIGLMYHYLGKEVEKGSNLLIDEIHNPTKVIHFKMAPLILLGTVATHLFGGSAGREGTAVQMGGSIGDQLNHVFKFNNEDRILILICGISAGFASVFGTPLAGAVFGLEVYFIGKLSYKAIFPSFMAAIAGDYVCDLWNIQHTHYAVMSFPEIDGMVVLYCILAGIAFGLTGKFFAHFTHIISNFYKSKIKYPPLRPTIGGCVVALGVWMLGTTDYIGLGIPVIESSFHQQLPVYAFVLKILFTSLTLGAAFKGGEVTPLFFIGATLGNALALVIPLPVSLLAGMGFAAVFAGAANTPLATIFMAIELFGAEIGIFAAIACVTSYLFSGHFGIYSSQITGTSKPSATDKITENKEH</sequence>
<dbReference type="CDD" id="cd03682">
    <property type="entry name" value="ClC_sycA_like"/>
    <property type="match status" value="1"/>
</dbReference>
<organism evidence="6 7">
    <name type="scientific">Sporocytophaga myxococcoides</name>
    <dbReference type="NCBI Taxonomy" id="153721"/>
    <lineage>
        <taxon>Bacteria</taxon>
        <taxon>Pseudomonadati</taxon>
        <taxon>Bacteroidota</taxon>
        <taxon>Cytophagia</taxon>
        <taxon>Cytophagales</taxon>
        <taxon>Cytophagaceae</taxon>
        <taxon>Sporocytophaga</taxon>
    </lineage>
</organism>
<gene>
    <name evidence="6" type="ORF">MYP_1548</name>
</gene>
<feature type="transmembrane region" description="Helical" evidence="5">
    <location>
        <begin position="375"/>
        <end position="396"/>
    </location>
</feature>
<dbReference type="InterPro" id="IPR050368">
    <property type="entry name" value="ClC-type_chloride_channel"/>
</dbReference>
<name>A0A098LBN3_9BACT</name>
<dbReference type="InterPro" id="IPR001807">
    <property type="entry name" value="ClC"/>
</dbReference>
<feature type="transmembrane region" description="Helical" evidence="5">
    <location>
        <begin position="50"/>
        <end position="71"/>
    </location>
</feature>
<dbReference type="Gene3D" id="1.10.3080.10">
    <property type="entry name" value="Clc chloride channel"/>
    <property type="match status" value="1"/>
</dbReference>
<comment type="subcellular location">
    <subcellularLocation>
        <location evidence="1">Membrane</location>
        <topology evidence="1">Multi-pass membrane protein</topology>
    </subcellularLocation>
</comment>
<evidence type="ECO:0000256" key="2">
    <source>
        <dbReference type="ARBA" id="ARBA00022692"/>
    </source>
</evidence>
<dbReference type="GO" id="GO:0015108">
    <property type="term" value="F:chloride transmembrane transporter activity"/>
    <property type="evidence" value="ECO:0007669"/>
    <property type="project" value="InterPro"/>
</dbReference>
<proteinExistence type="predicted"/>
<evidence type="ECO:0000313" key="6">
    <source>
        <dbReference type="EMBL" id="GAL84320.1"/>
    </source>
</evidence>
<dbReference type="PANTHER" id="PTHR43427:SF12">
    <property type="entry name" value="CHLORIDE TRANSPORTER"/>
    <property type="match status" value="1"/>
</dbReference>
<keyword evidence="3 5" id="KW-1133">Transmembrane helix</keyword>
<feature type="transmembrane region" description="Helical" evidence="5">
    <location>
        <begin position="18"/>
        <end position="38"/>
    </location>
</feature>
<dbReference type="PRINTS" id="PR00762">
    <property type="entry name" value="CLCHANNEL"/>
</dbReference>
<dbReference type="STRING" id="153721.MYP_1548"/>
<feature type="transmembrane region" description="Helical" evidence="5">
    <location>
        <begin position="257"/>
        <end position="274"/>
    </location>
</feature>
<evidence type="ECO:0000256" key="1">
    <source>
        <dbReference type="ARBA" id="ARBA00004141"/>
    </source>
</evidence>
<keyword evidence="4 5" id="KW-0472">Membrane</keyword>
<dbReference type="SUPFAM" id="SSF81340">
    <property type="entry name" value="Clc chloride channel"/>
    <property type="match status" value="1"/>
</dbReference>
<evidence type="ECO:0000256" key="5">
    <source>
        <dbReference type="SAM" id="Phobius"/>
    </source>
</evidence>
<protein>
    <submittedName>
        <fullName evidence="6">Chloride channel protein</fullName>
    </submittedName>
</protein>
<accession>A0A098LBN3</accession>
<dbReference type="OrthoDB" id="9767361at2"/>
<feature type="transmembrane region" description="Helical" evidence="5">
    <location>
        <begin position="294"/>
        <end position="314"/>
    </location>
</feature>
<dbReference type="PANTHER" id="PTHR43427">
    <property type="entry name" value="CHLORIDE CHANNEL PROTEIN CLC-E"/>
    <property type="match status" value="1"/>
</dbReference>
<evidence type="ECO:0000256" key="3">
    <source>
        <dbReference type="ARBA" id="ARBA00022989"/>
    </source>
</evidence>
<dbReference type="RefSeq" id="WP_045460686.1">
    <property type="nucleotide sequence ID" value="NZ_BBLT01000002.1"/>
</dbReference>
<feature type="transmembrane region" description="Helical" evidence="5">
    <location>
        <begin position="215"/>
        <end position="237"/>
    </location>
</feature>
<feature type="transmembrane region" description="Helical" evidence="5">
    <location>
        <begin position="144"/>
        <end position="170"/>
    </location>
</feature>
<keyword evidence="7" id="KW-1185">Reference proteome</keyword>
<reference evidence="6 7" key="1">
    <citation type="submission" date="2014-09" db="EMBL/GenBank/DDBJ databases">
        <title>Sporocytophaga myxococcoides PG-01 genome sequencing.</title>
        <authorList>
            <person name="Liu L."/>
            <person name="Gao P.J."/>
            <person name="Chen G.J."/>
            <person name="Wang L.S."/>
        </authorList>
    </citation>
    <scope>NUCLEOTIDE SEQUENCE [LARGE SCALE GENOMIC DNA]</scope>
    <source>
        <strain evidence="6 7">PG-01</strain>
    </source>
</reference>
<dbReference type="eggNOG" id="COG0038">
    <property type="taxonomic scope" value="Bacteria"/>
</dbReference>